<keyword evidence="2" id="KW-1185">Reference proteome</keyword>
<dbReference type="EMBL" id="ON649701">
    <property type="protein sequence ID" value="UVF62473.1"/>
    <property type="molecule type" value="Genomic_DNA"/>
</dbReference>
<protein>
    <submittedName>
        <fullName evidence="1">Uncharacterized protein</fullName>
    </submittedName>
</protein>
<evidence type="ECO:0000313" key="2">
    <source>
        <dbReference type="Proteomes" id="UP001156973"/>
    </source>
</evidence>
<sequence>MNSCGTKCGGKPHNNRYKPKVILEEKGDIYIQEEEYPSFQSFQVVTESGETFRGVFYSEDKSSYVYLNRHENIADIISTCNHEALHASIWQIIEWEFDEMWNDNLTEKWSIKGNNNRKEHNAIRVMLMPEEYFGE</sequence>
<dbReference type="Proteomes" id="UP001156973">
    <property type="component" value="Segment"/>
</dbReference>
<evidence type="ECO:0000313" key="1">
    <source>
        <dbReference type="EMBL" id="UVF62473.1"/>
    </source>
</evidence>
<organism evidence="1 2">
    <name type="scientific">Nitrososphaeria virus YSH_922147</name>
    <dbReference type="NCBI Taxonomy" id="3071323"/>
    <lineage>
        <taxon>Viruses</taxon>
        <taxon>Duplodnaviria</taxon>
        <taxon>Heunggongvirae</taxon>
        <taxon>Uroviricota</taxon>
        <taxon>Caudoviricetes</taxon>
        <taxon>Juravirales</taxon>
        <taxon>Yangangviridae</taxon>
        <taxon>Mathaucavirus</taxon>
        <taxon>Mathaucavirus yangshanense</taxon>
    </lineage>
</organism>
<name>A0A976UAT3_9CAUD</name>
<reference evidence="1 2" key="1">
    <citation type="submission" date="2022-05" db="EMBL/GenBank/DDBJ databases">
        <title>Diverse viruses of marine archaea discovered using metagenomics.</title>
        <authorList>
            <person name="Zhou Y."/>
        </authorList>
    </citation>
    <scope>NUCLEOTIDE SEQUENCE [LARGE SCALE GENOMIC DNA]</scope>
    <source>
        <strain evidence="1">YSH_922147</strain>
    </source>
</reference>
<accession>A0A976UAT3</accession>
<dbReference type="KEGG" id="vg:80545024"/>
<proteinExistence type="predicted"/>